<reference evidence="2 3" key="1">
    <citation type="submission" date="2021-08" db="EMBL/GenBank/DDBJ databases">
        <title>Caldovatus sediminis gen. nov., sp. nov., a moderately thermophilic bacterium isolated from a hot spring.</title>
        <authorList>
            <person name="Hu C.-J."/>
            <person name="Li W.-J."/>
            <person name="Xian W.-D."/>
        </authorList>
    </citation>
    <scope>NUCLEOTIDE SEQUENCE [LARGE SCALE GENOMIC DNA]</scope>
    <source>
        <strain evidence="2 3">SYSU G05006</strain>
    </source>
</reference>
<sequence length="57" mass="6668">MDTLIALYPTLKALWVVWLFLLFLGMLAFVLRPSRRRHYEAQAGLPLRDDAPRDIRA</sequence>
<dbReference type="Pfam" id="PF05545">
    <property type="entry name" value="FixQ"/>
    <property type="match status" value="1"/>
</dbReference>
<dbReference type="EMBL" id="JAHZUY010000010">
    <property type="protein sequence ID" value="MBW8269105.1"/>
    <property type="molecule type" value="Genomic_DNA"/>
</dbReference>
<keyword evidence="1" id="KW-1133">Transmembrane helix</keyword>
<evidence type="ECO:0000256" key="1">
    <source>
        <dbReference type="SAM" id="Phobius"/>
    </source>
</evidence>
<dbReference type="InterPro" id="IPR008621">
    <property type="entry name" value="Cbb3-typ_cyt_oxidase_comp"/>
</dbReference>
<comment type="caution">
    <text evidence="2">The sequence shown here is derived from an EMBL/GenBank/DDBJ whole genome shotgun (WGS) entry which is preliminary data.</text>
</comment>
<proteinExistence type="predicted"/>
<keyword evidence="1" id="KW-0472">Membrane</keyword>
<keyword evidence="3" id="KW-1185">Reference proteome</keyword>
<organism evidence="2 3">
    <name type="scientific">Caldovatus aquaticus</name>
    <dbReference type="NCBI Taxonomy" id="2865671"/>
    <lineage>
        <taxon>Bacteria</taxon>
        <taxon>Pseudomonadati</taxon>
        <taxon>Pseudomonadota</taxon>
        <taxon>Alphaproteobacteria</taxon>
        <taxon>Acetobacterales</taxon>
        <taxon>Roseomonadaceae</taxon>
        <taxon>Caldovatus</taxon>
    </lineage>
</organism>
<protein>
    <submittedName>
        <fullName evidence="2">Cbb3-type cytochrome c oxidase subunit 3</fullName>
    </submittedName>
</protein>
<accession>A0ABS7F0E3</accession>
<evidence type="ECO:0000313" key="2">
    <source>
        <dbReference type="EMBL" id="MBW8269105.1"/>
    </source>
</evidence>
<gene>
    <name evidence="2" type="ORF">K1J50_06345</name>
</gene>
<feature type="transmembrane region" description="Helical" evidence="1">
    <location>
        <begin position="12"/>
        <end position="31"/>
    </location>
</feature>
<keyword evidence="1" id="KW-0812">Transmembrane</keyword>
<dbReference type="RefSeq" id="WP_220116824.1">
    <property type="nucleotide sequence ID" value="NZ_JAHZUY010000010.1"/>
</dbReference>
<evidence type="ECO:0000313" key="3">
    <source>
        <dbReference type="Proteomes" id="UP001519924"/>
    </source>
</evidence>
<dbReference type="Proteomes" id="UP001519924">
    <property type="component" value="Unassembled WGS sequence"/>
</dbReference>
<name>A0ABS7F0E3_9PROT</name>